<dbReference type="EMBL" id="CM042012">
    <property type="protein sequence ID" value="KAI3752950.1"/>
    <property type="molecule type" value="Genomic_DNA"/>
</dbReference>
<keyword evidence="2" id="KW-1185">Reference proteome</keyword>
<dbReference type="Proteomes" id="UP001055811">
    <property type="component" value="Linkage Group LG04"/>
</dbReference>
<proteinExistence type="predicted"/>
<protein>
    <submittedName>
        <fullName evidence="1">Uncharacterized protein</fullName>
    </submittedName>
</protein>
<sequence>MGVESPPNKAVQNQEPDPAVVVPVEKVTESDMAKTSTSLPEPTPSWFTPKRLLVIFCVINMINYVDRGAIASNGVNGSPRVCTKSGVCSHGSGIQGDFDLSNFKDGVISSAFMVGLLVASPIFASLAKSINPFRLIGVGLSVWTFAAAGCGISIDFWSITICRMLVGVGEASFISLAAPFIDDNAPATQRTAWLGIFYMCIPTGVALGYVYGGWVGDGFGWRYAFFGEAILMLPFAILGFVMKPLQMKGFSPAGSKKSLTTPETNVIEVEVITSDKDVPKLTSKEPSRFGLFWNDIKALLAEKIYVINVLGYIAYNFVIGAYSYWGPKAGYSIYHMKNADLLFGGITIVGGIVGTLSGGFILDYMNATIPNAFKLLSTATFFGAIFCFSAFCLKNLYGFIVLFLIGEILVFATQGPVNFVCLHTVKPNLRPLSMAMSTVSIHVFGDVPSSPLVGVLQDNINNWRTSALILTSILFLAAGIWFIGIFLHSVDRYNEESENQDATTTERSNTTPLLEEKTIETSVGSSDV</sequence>
<evidence type="ECO:0000313" key="1">
    <source>
        <dbReference type="EMBL" id="KAI3752950.1"/>
    </source>
</evidence>
<comment type="caution">
    <text evidence="1">The sequence shown here is derived from an EMBL/GenBank/DDBJ whole genome shotgun (WGS) entry which is preliminary data.</text>
</comment>
<evidence type="ECO:0000313" key="2">
    <source>
        <dbReference type="Proteomes" id="UP001055811"/>
    </source>
</evidence>
<name>A0ACB9E2N7_CICIN</name>
<gene>
    <name evidence="1" type="ORF">L2E82_24993</name>
</gene>
<organism evidence="1 2">
    <name type="scientific">Cichorium intybus</name>
    <name type="common">Chicory</name>
    <dbReference type="NCBI Taxonomy" id="13427"/>
    <lineage>
        <taxon>Eukaryota</taxon>
        <taxon>Viridiplantae</taxon>
        <taxon>Streptophyta</taxon>
        <taxon>Embryophyta</taxon>
        <taxon>Tracheophyta</taxon>
        <taxon>Spermatophyta</taxon>
        <taxon>Magnoliopsida</taxon>
        <taxon>eudicotyledons</taxon>
        <taxon>Gunneridae</taxon>
        <taxon>Pentapetalae</taxon>
        <taxon>asterids</taxon>
        <taxon>campanulids</taxon>
        <taxon>Asterales</taxon>
        <taxon>Asteraceae</taxon>
        <taxon>Cichorioideae</taxon>
        <taxon>Cichorieae</taxon>
        <taxon>Cichoriinae</taxon>
        <taxon>Cichorium</taxon>
    </lineage>
</organism>
<reference evidence="2" key="1">
    <citation type="journal article" date="2022" name="Mol. Ecol. Resour.">
        <title>The genomes of chicory, endive, great burdock and yacon provide insights into Asteraceae palaeo-polyploidization history and plant inulin production.</title>
        <authorList>
            <person name="Fan W."/>
            <person name="Wang S."/>
            <person name="Wang H."/>
            <person name="Wang A."/>
            <person name="Jiang F."/>
            <person name="Liu H."/>
            <person name="Zhao H."/>
            <person name="Xu D."/>
            <person name="Zhang Y."/>
        </authorList>
    </citation>
    <scope>NUCLEOTIDE SEQUENCE [LARGE SCALE GENOMIC DNA]</scope>
    <source>
        <strain evidence="2">cv. Punajuju</strain>
    </source>
</reference>
<accession>A0ACB9E2N7</accession>
<reference evidence="1 2" key="2">
    <citation type="journal article" date="2022" name="Mol. Ecol. Resour.">
        <title>The genomes of chicory, endive, great burdock and yacon provide insights into Asteraceae paleo-polyploidization history and plant inulin production.</title>
        <authorList>
            <person name="Fan W."/>
            <person name="Wang S."/>
            <person name="Wang H."/>
            <person name="Wang A."/>
            <person name="Jiang F."/>
            <person name="Liu H."/>
            <person name="Zhao H."/>
            <person name="Xu D."/>
            <person name="Zhang Y."/>
        </authorList>
    </citation>
    <scope>NUCLEOTIDE SEQUENCE [LARGE SCALE GENOMIC DNA]</scope>
    <source>
        <strain evidence="2">cv. Punajuju</strain>
        <tissue evidence="1">Leaves</tissue>
    </source>
</reference>